<dbReference type="InterPro" id="IPR052202">
    <property type="entry name" value="Yeast_MetPath_Reg"/>
</dbReference>
<accession>A0A6A6WQI7</accession>
<proteinExistence type="predicted"/>
<evidence type="ECO:0000256" key="3">
    <source>
        <dbReference type="ARBA" id="ARBA00022833"/>
    </source>
</evidence>
<evidence type="ECO:0000313" key="9">
    <source>
        <dbReference type="EMBL" id="KAF2786097.1"/>
    </source>
</evidence>
<dbReference type="GO" id="GO:0006351">
    <property type="term" value="P:DNA-templated transcription"/>
    <property type="evidence" value="ECO:0007669"/>
    <property type="project" value="InterPro"/>
</dbReference>
<dbReference type="Pfam" id="PF04082">
    <property type="entry name" value="Fungal_trans"/>
    <property type="match status" value="1"/>
</dbReference>
<keyword evidence="4" id="KW-0805">Transcription regulation</keyword>
<organism evidence="9 10">
    <name type="scientific">Melanomma pulvis-pyrius CBS 109.77</name>
    <dbReference type="NCBI Taxonomy" id="1314802"/>
    <lineage>
        <taxon>Eukaryota</taxon>
        <taxon>Fungi</taxon>
        <taxon>Dikarya</taxon>
        <taxon>Ascomycota</taxon>
        <taxon>Pezizomycotina</taxon>
        <taxon>Dothideomycetes</taxon>
        <taxon>Pleosporomycetidae</taxon>
        <taxon>Pleosporales</taxon>
        <taxon>Melanommataceae</taxon>
        <taxon>Melanomma</taxon>
    </lineage>
</organism>
<evidence type="ECO:0000256" key="7">
    <source>
        <dbReference type="ARBA" id="ARBA00023242"/>
    </source>
</evidence>
<keyword evidence="6" id="KW-0804">Transcription</keyword>
<evidence type="ECO:0000256" key="2">
    <source>
        <dbReference type="ARBA" id="ARBA00022723"/>
    </source>
</evidence>
<evidence type="ECO:0000313" key="10">
    <source>
        <dbReference type="Proteomes" id="UP000799757"/>
    </source>
</evidence>
<name>A0A6A6WQI7_9PLEO</name>
<dbReference type="GO" id="GO:0000981">
    <property type="term" value="F:DNA-binding transcription factor activity, RNA polymerase II-specific"/>
    <property type="evidence" value="ECO:0007669"/>
    <property type="project" value="TreeGrafter"/>
</dbReference>
<dbReference type="GO" id="GO:0045944">
    <property type="term" value="P:positive regulation of transcription by RNA polymerase II"/>
    <property type="evidence" value="ECO:0007669"/>
    <property type="project" value="TreeGrafter"/>
</dbReference>
<protein>
    <recommendedName>
        <fullName evidence="8">Xylanolytic transcriptional activator regulatory domain-containing protein</fullName>
    </recommendedName>
</protein>
<dbReference type="GO" id="GO:0043565">
    <property type="term" value="F:sequence-specific DNA binding"/>
    <property type="evidence" value="ECO:0007669"/>
    <property type="project" value="TreeGrafter"/>
</dbReference>
<gene>
    <name evidence="9" type="ORF">K505DRAFT_319015</name>
</gene>
<keyword evidence="10" id="KW-1185">Reference proteome</keyword>
<keyword evidence="5" id="KW-0238">DNA-binding</keyword>
<evidence type="ECO:0000256" key="4">
    <source>
        <dbReference type="ARBA" id="ARBA00023015"/>
    </source>
</evidence>
<dbReference type="EMBL" id="MU002551">
    <property type="protein sequence ID" value="KAF2786097.1"/>
    <property type="molecule type" value="Genomic_DNA"/>
</dbReference>
<evidence type="ECO:0000256" key="6">
    <source>
        <dbReference type="ARBA" id="ARBA00023163"/>
    </source>
</evidence>
<dbReference type="CDD" id="cd12148">
    <property type="entry name" value="fungal_TF_MHR"/>
    <property type="match status" value="1"/>
</dbReference>
<dbReference type="PANTHER" id="PTHR47782">
    <property type="entry name" value="ZN(II)2CYS6 TRANSCRIPTION FACTOR (EUROFUNG)-RELATED"/>
    <property type="match status" value="1"/>
</dbReference>
<feature type="domain" description="Xylanolytic transcriptional activator regulatory" evidence="8">
    <location>
        <begin position="177"/>
        <end position="251"/>
    </location>
</feature>
<evidence type="ECO:0000259" key="8">
    <source>
        <dbReference type="SMART" id="SM00906"/>
    </source>
</evidence>
<sequence length="550" mass="62750">MDDMTPAFLGISHAKPILSCVVKGTQLPSNKGPVGATDLHENHPRSIINPQPPHSGLDVIERRIAHGLLDNFLERVITQYPIYHRSDVTAAFNSIFVPTINPNQDTPRNRYIINIIMAISLSTAARTKQKAANAHAYALVRHALQYIPEVATNDLGGLQAILLLTQYTFLNPSVADVWLLTGLISQAVIDLGLHQELPNDSHTTAYHRDMRRRLFWCAWEMEVAVCSIFLRPVNLPIRNIDVAFPVEVDDTAITETGIDPSGLVSKFTSRRIWLFRQIEADIISVLWHGDPIPKEFRSLEEWMQNCKASVTAWHKEVYAAAGANKEPSFVKRWREMLLYADIVYPYILVTLYRPSRRIPQPRTDHLVIAFVNAVEVAHGYWQQSNADYGNIKYVFHPCHHVFNSAIVFLQALPRCKSEISERYTLQEVEDWMARFSRFFATISERWPAATRCLEEYERLLAPTKKEYLDFLDQKANFVRRQAVPIGNMVEDMYNYPTDLDDAVNFWTVCNPTTTADPTIEPLAAAYAFNVSHDWNAEFNLDLETETKPGI</sequence>
<dbReference type="Proteomes" id="UP000799757">
    <property type="component" value="Unassembled WGS sequence"/>
</dbReference>
<reference evidence="9" key="1">
    <citation type="journal article" date="2020" name="Stud. Mycol.">
        <title>101 Dothideomycetes genomes: a test case for predicting lifestyles and emergence of pathogens.</title>
        <authorList>
            <person name="Haridas S."/>
            <person name="Albert R."/>
            <person name="Binder M."/>
            <person name="Bloem J."/>
            <person name="Labutti K."/>
            <person name="Salamov A."/>
            <person name="Andreopoulos B."/>
            <person name="Baker S."/>
            <person name="Barry K."/>
            <person name="Bills G."/>
            <person name="Bluhm B."/>
            <person name="Cannon C."/>
            <person name="Castanera R."/>
            <person name="Culley D."/>
            <person name="Daum C."/>
            <person name="Ezra D."/>
            <person name="Gonzalez J."/>
            <person name="Henrissat B."/>
            <person name="Kuo A."/>
            <person name="Liang C."/>
            <person name="Lipzen A."/>
            <person name="Lutzoni F."/>
            <person name="Magnuson J."/>
            <person name="Mondo S."/>
            <person name="Nolan M."/>
            <person name="Ohm R."/>
            <person name="Pangilinan J."/>
            <person name="Park H.-J."/>
            <person name="Ramirez L."/>
            <person name="Alfaro M."/>
            <person name="Sun H."/>
            <person name="Tritt A."/>
            <person name="Yoshinaga Y."/>
            <person name="Zwiers L.-H."/>
            <person name="Turgeon B."/>
            <person name="Goodwin S."/>
            <person name="Spatafora J."/>
            <person name="Crous P."/>
            <person name="Grigoriev I."/>
        </authorList>
    </citation>
    <scope>NUCLEOTIDE SEQUENCE</scope>
    <source>
        <strain evidence="9">CBS 109.77</strain>
    </source>
</reference>
<comment type="subcellular location">
    <subcellularLocation>
        <location evidence="1">Nucleus</location>
    </subcellularLocation>
</comment>
<dbReference type="AlphaFoldDB" id="A0A6A6WQI7"/>
<evidence type="ECO:0000256" key="5">
    <source>
        <dbReference type="ARBA" id="ARBA00023125"/>
    </source>
</evidence>
<dbReference type="PANTHER" id="PTHR47782:SF1">
    <property type="entry name" value="PYRIMIDINE PATHWAY REGULATORY PROTEIN 1"/>
    <property type="match status" value="1"/>
</dbReference>
<dbReference type="SMART" id="SM00906">
    <property type="entry name" value="Fungal_trans"/>
    <property type="match status" value="1"/>
</dbReference>
<keyword evidence="3" id="KW-0862">Zinc</keyword>
<dbReference type="InterPro" id="IPR007219">
    <property type="entry name" value="XnlR_reg_dom"/>
</dbReference>
<keyword evidence="7" id="KW-0539">Nucleus</keyword>
<dbReference type="GO" id="GO:0005634">
    <property type="term" value="C:nucleus"/>
    <property type="evidence" value="ECO:0007669"/>
    <property type="project" value="UniProtKB-SubCell"/>
</dbReference>
<evidence type="ECO:0000256" key="1">
    <source>
        <dbReference type="ARBA" id="ARBA00004123"/>
    </source>
</evidence>
<keyword evidence="2" id="KW-0479">Metal-binding</keyword>
<dbReference type="GO" id="GO:0008270">
    <property type="term" value="F:zinc ion binding"/>
    <property type="evidence" value="ECO:0007669"/>
    <property type="project" value="InterPro"/>
</dbReference>
<dbReference type="OrthoDB" id="2123952at2759"/>